<dbReference type="AlphaFoldDB" id="A0A183J3R8"/>
<dbReference type="Proteomes" id="UP000270296">
    <property type="component" value="Unassembled WGS sequence"/>
</dbReference>
<reference evidence="4" key="1">
    <citation type="submission" date="2016-06" db="UniProtKB">
        <authorList>
            <consortium name="WormBaseParasite"/>
        </authorList>
    </citation>
    <scope>IDENTIFICATION</scope>
</reference>
<evidence type="ECO:0000313" key="2">
    <source>
        <dbReference type="EMBL" id="VDP32493.1"/>
    </source>
</evidence>
<keyword evidence="3" id="KW-1185">Reference proteome</keyword>
<feature type="region of interest" description="Disordered" evidence="1">
    <location>
        <begin position="49"/>
        <end position="86"/>
    </location>
</feature>
<dbReference type="WBParaSite" id="SBAD_0001088201-mRNA-1">
    <property type="protein sequence ID" value="SBAD_0001088201-mRNA-1"/>
    <property type="gene ID" value="SBAD_0001088201"/>
</dbReference>
<proteinExistence type="predicted"/>
<accession>A0A183J3R8</accession>
<feature type="compositionally biased region" description="Basic and acidic residues" evidence="1">
    <location>
        <begin position="53"/>
        <end position="62"/>
    </location>
</feature>
<sequence>MTSLEHDAWTAATQQSVMDGGMANLRDCSDDAMKRSSGQAFIYVSTSRHRTGRRADIGDERQATTTNINNSNNKRKKIGGYEEQIR</sequence>
<dbReference type="EMBL" id="UZAM01014196">
    <property type="protein sequence ID" value="VDP32493.1"/>
    <property type="molecule type" value="Genomic_DNA"/>
</dbReference>
<organism evidence="4">
    <name type="scientific">Soboliphyme baturini</name>
    <dbReference type="NCBI Taxonomy" id="241478"/>
    <lineage>
        <taxon>Eukaryota</taxon>
        <taxon>Metazoa</taxon>
        <taxon>Ecdysozoa</taxon>
        <taxon>Nematoda</taxon>
        <taxon>Enoplea</taxon>
        <taxon>Dorylaimia</taxon>
        <taxon>Dioctophymatida</taxon>
        <taxon>Dioctophymatoidea</taxon>
        <taxon>Soboliphymatidae</taxon>
        <taxon>Soboliphyme</taxon>
    </lineage>
</organism>
<evidence type="ECO:0000313" key="3">
    <source>
        <dbReference type="Proteomes" id="UP000270296"/>
    </source>
</evidence>
<gene>
    <name evidence="2" type="ORF">SBAD_LOCUS10516</name>
</gene>
<reference evidence="2 3" key="2">
    <citation type="submission" date="2018-11" db="EMBL/GenBank/DDBJ databases">
        <authorList>
            <consortium name="Pathogen Informatics"/>
        </authorList>
    </citation>
    <scope>NUCLEOTIDE SEQUENCE [LARGE SCALE GENOMIC DNA]</scope>
</reference>
<evidence type="ECO:0000313" key="4">
    <source>
        <dbReference type="WBParaSite" id="SBAD_0001088201-mRNA-1"/>
    </source>
</evidence>
<name>A0A183J3R8_9BILA</name>
<protein>
    <submittedName>
        <fullName evidence="2 4">Uncharacterized protein</fullName>
    </submittedName>
</protein>
<evidence type="ECO:0000256" key="1">
    <source>
        <dbReference type="SAM" id="MobiDB-lite"/>
    </source>
</evidence>